<dbReference type="PANTHER" id="PTHR45962">
    <property type="entry name" value="N-FATTY-ACYL-AMINO ACID SYNTHASE/HYDROLASE PM20D1"/>
    <property type="match status" value="1"/>
</dbReference>
<dbReference type="GO" id="GO:0000328">
    <property type="term" value="C:fungal-type vacuole lumen"/>
    <property type="evidence" value="ECO:0007669"/>
    <property type="project" value="TreeGrafter"/>
</dbReference>
<comment type="caution">
    <text evidence="9">The sequence shown here is derived from an EMBL/GenBank/DDBJ whole genome shotgun (WGS) entry which is preliminary data.</text>
</comment>
<dbReference type="Gene3D" id="3.30.70.360">
    <property type="match status" value="1"/>
</dbReference>
<evidence type="ECO:0000256" key="2">
    <source>
        <dbReference type="ARBA" id="ARBA00022670"/>
    </source>
</evidence>
<evidence type="ECO:0000256" key="3">
    <source>
        <dbReference type="ARBA" id="ARBA00022723"/>
    </source>
</evidence>
<evidence type="ECO:0000256" key="1">
    <source>
        <dbReference type="ARBA" id="ARBA00006247"/>
    </source>
</evidence>
<evidence type="ECO:0000256" key="6">
    <source>
        <dbReference type="PIRSR" id="PIRSR037217-1"/>
    </source>
</evidence>
<feature type="binding site" evidence="7">
    <location>
        <position position="189"/>
    </location>
    <ligand>
        <name>Zn(2+)</name>
        <dbReference type="ChEBI" id="CHEBI:29105"/>
        <label>2</label>
    </ligand>
</feature>
<keyword evidence="4" id="KW-0378">Hydrolase</keyword>
<evidence type="ECO:0000313" key="10">
    <source>
        <dbReference type="Proteomes" id="UP000029665"/>
    </source>
</evidence>
<evidence type="ECO:0000259" key="8">
    <source>
        <dbReference type="Pfam" id="PF07687"/>
    </source>
</evidence>
<comment type="similarity">
    <text evidence="1">Belongs to the peptidase M20A family.</text>
</comment>
<dbReference type="PROSITE" id="PS00759">
    <property type="entry name" value="ARGE_DAPE_CPG2_2"/>
    <property type="match status" value="1"/>
</dbReference>
<dbReference type="OMA" id="WEAFGPF"/>
<feature type="active site" description="Proton acceptor" evidence="6">
    <location>
        <position position="258"/>
    </location>
</feature>
<accession>A0A060SGG1</accession>
<dbReference type="OrthoDB" id="3064516at2759"/>
<feature type="domain" description="Peptidase M20 dimerisation" evidence="8">
    <location>
        <begin position="305"/>
        <end position="449"/>
    </location>
</feature>
<dbReference type="Gene3D" id="1.10.150.900">
    <property type="match status" value="1"/>
</dbReference>
<dbReference type="STRING" id="5643.A0A060SGG1"/>
<evidence type="ECO:0000313" key="9">
    <source>
        <dbReference type="EMBL" id="CDO73281.1"/>
    </source>
</evidence>
<evidence type="ECO:0000256" key="5">
    <source>
        <dbReference type="ARBA" id="ARBA00022833"/>
    </source>
</evidence>
<dbReference type="SUPFAM" id="SSF55031">
    <property type="entry name" value="Bacterial exopeptidase dimerisation domain"/>
    <property type="match status" value="1"/>
</dbReference>
<dbReference type="InterPro" id="IPR001261">
    <property type="entry name" value="ArgE/DapE_CS"/>
</dbReference>
<keyword evidence="3 7" id="KW-0479">Metal-binding</keyword>
<feature type="binding site" evidence="7">
    <location>
        <position position="259"/>
    </location>
    <ligand>
        <name>Zn(2+)</name>
        <dbReference type="ChEBI" id="CHEBI:29105"/>
        <label>1</label>
    </ligand>
</feature>
<dbReference type="Pfam" id="PF01546">
    <property type="entry name" value="Peptidase_M20"/>
    <property type="match status" value="1"/>
</dbReference>
<sequence length="602" mass="65018">MSTPAPSLTASVHGEKAHQLPLPAYAQEQEPKRKTRCAGRTLVKGLVGVLAVLTVLHSFDIVDLRSCGANHGVANPSADLCPQASAVVPEKNGELWKSLGKTFDSDAFKMRAVQWLGGAVRVPTQSYDKMGPVGEDPRWEVFEPFHDYLLNAFPQVHATLGLTKVNTYGLVYHWKGSDSSLKPLLLAAHQDVVPVNPDTVDEWNYPPFSGHYDGKRLWGRGSSDDKSGLVGILSTIESLLERGFQPTRSVVLAFGFDEEASGLHGASAISKYLLSTYGEDAFLLLVDEGGGFQNLFGGVIATPGIAEKGYIDVRVEVTSPGGHSSVPPEHTSIGMLAQLLVHYEANPYEVHLSRGTPVYWTSQCLAAHAPELPHKLRKSLKKATKSDKALKEAERELFKDKTFKALVGTTQAIDLINGGVKTNALPEQAWAVVNHRIATESSVDAVKAHDTALLKGLAQDFNLSYTAFGSRITGEDGGAAYGTLTIGDAWGAALEPAPVSPIDAPEYALLSGTIKATYNAHRELDGNDNIIVSPGIMSGNTDTRYYWALTPHIYRYNHANSGNGTALENGVHTVNESIDVDAFLEMIRFFTTLILNADEFSA</sequence>
<proteinExistence type="inferred from homology"/>
<dbReference type="EMBL" id="CCBP010000120">
    <property type="protein sequence ID" value="CDO73281.1"/>
    <property type="molecule type" value="Genomic_DNA"/>
</dbReference>
<dbReference type="Proteomes" id="UP000029665">
    <property type="component" value="Unassembled WGS sequence"/>
</dbReference>
<dbReference type="SUPFAM" id="SSF53187">
    <property type="entry name" value="Zn-dependent exopeptidases"/>
    <property type="match status" value="1"/>
</dbReference>
<dbReference type="GO" id="GO:0004181">
    <property type="term" value="F:metallocarboxypeptidase activity"/>
    <property type="evidence" value="ECO:0007669"/>
    <property type="project" value="InterPro"/>
</dbReference>
<dbReference type="PIRSF" id="PIRSF037217">
    <property type="entry name" value="Carboxypeptidase_S"/>
    <property type="match status" value="1"/>
</dbReference>
<dbReference type="HOGENOM" id="CLU_021802_11_0_1"/>
<protein>
    <recommendedName>
        <fullName evidence="8">Peptidase M20 dimerisation domain-containing protein</fullName>
    </recommendedName>
</protein>
<organism evidence="9 10">
    <name type="scientific">Pycnoporus cinnabarinus</name>
    <name type="common">Cinnabar-red polypore</name>
    <name type="synonym">Trametes cinnabarina</name>
    <dbReference type="NCBI Taxonomy" id="5643"/>
    <lineage>
        <taxon>Eukaryota</taxon>
        <taxon>Fungi</taxon>
        <taxon>Dikarya</taxon>
        <taxon>Basidiomycota</taxon>
        <taxon>Agaricomycotina</taxon>
        <taxon>Agaricomycetes</taxon>
        <taxon>Polyporales</taxon>
        <taxon>Polyporaceae</taxon>
        <taxon>Trametes</taxon>
    </lineage>
</organism>
<dbReference type="PROSITE" id="PS00758">
    <property type="entry name" value="ARGE_DAPE_CPG2_1"/>
    <property type="match status" value="1"/>
</dbReference>
<feature type="binding site" evidence="7">
    <location>
        <position position="224"/>
    </location>
    <ligand>
        <name>Zn(2+)</name>
        <dbReference type="ChEBI" id="CHEBI:29105"/>
        <label>1</label>
    </ligand>
</feature>
<dbReference type="InterPro" id="IPR002933">
    <property type="entry name" value="Peptidase_M20"/>
</dbReference>
<dbReference type="GO" id="GO:0051603">
    <property type="term" value="P:proteolysis involved in protein catabolic process"/>
    <property type="evidence" value="ECO:0007669"/>
    <property type="project" value="TreeGrafter"/>
</dbReference>
<feature type="binding site" evidence="7">
    <location>
        <position position="224"/>
    </location>
    <ligand>
        <name>Zn(2+)</name>
        <dbReference type="ChEBI" id="CHEBI:29105"/>
        <label>2</label>
    </ligand>
</feature>
<feature type="binding site" evidence="7">
    <location>
        <position position="572"/>
    </location>
    <ligand>
        <name>Zn(2+)</name>
        <dbReference type="ChEBI" id="CHEBI:29105"/>
        <label>1</label>
    </ligand>
</feature>
<evidence type="ECO:0000256" key="7">
    <source>
        <dbReference type="PIRSR" id="PIRSR037217-2"/>
    </source>
</evidence>
<dbReference type="Pfam" id="PF07687">
    <property type="entry name" value="M20_dimer"/>
    <property type="match status" value="1"/>
</dbReference>
<dbReference type="Gene3D" id="3.40.630.10">
    <property type="entry name" value="Zn peptidases"/>
    <property type="match status" value="1"/>
</dbReference>
<gene>
    <name evidence="9" type="ORF">BN946_scf185008.g43</name>
</gene>
<dbReference type="InterPro" id="IPR011650">
    <property type="entry name" value="Peptidase_M20_dimer"/>
</dbReference>
<dbReference type="InterPro" id="IPR017141">
    <property type="entry name" value="Pept_M20_carboxypep"/>
</dbReference>
<dbReference type="GO" id="GO:0046872">
    <property type="term" value="F:metal ion binding"/>
    <property type="evidence" value="ECO:0007669"/>
    <property type="project" value="UniProtKB-KW"/>
</dbReference>
<dbReference type="AlphaFoldDB" id="A0A060SGG1"/>
<keyword evidence="2" id="KW-0645">Protease</keyword>
<keyword evidence="10" id="KW-1185">Reference proteome</keyword>
<dbReference type="InterPro" id="IPR036264">
    <property type="entry name" value="Bact_exopeptidase_dim_dom"/>
</dbReference>
<dbReference type="PANTHER" id="PTHR45962:SF1">
    <property type="entry name" value="N-FATTY-ACYL-AMINO ACID SYNTHASE_HYDROLASE PM20D1"/>
    <property type="match status" value="1"/>
</dbReference>
<keyword evidence="5 7" id="KW-0862">Zinc</keyword>
<feature type="binding site" evidence="7">
    <location>
        <position position="287"/>
    </location>
    <ligand>
        <name>Zn(2+)</name>
        <dbReference type="ChEBI" id="CHEBI:29105"/>
        <label>2</label>
    </ligand>
</feature>
<evidence type="ECO:0000256" key="4">
    <source>
        <dbReference type="ARBA" id="ARBA00022801"/>
    </source>
</evidence>
<dbReference type="CDD" id="cd05674">
    <property type="entry name" value="M20_yscS"/>
    <property type="match status" value="1"/>
</dbReference>
<dbReference type="InterPro" id="IPR047177">
    <property type="entry name" value="Pept_M20A"/>
</dbReference>
<reference evidence="9" key="1">
    <citation type="submission" date="2014-01" db="EMBL/GenBank/DDBJ databases">
        <title>The genome of the white-rot fungus Pycnoporus cinnabarinus: a basidiomycete model with a versatile arsenal for lignocellulosic biomass breakdown.</title>
        <authorList>
            <person name="Levasseur A."/>
            <person name="Lomascolo A."/>
            <person name="Ruiz-Duenas F.J."/>
            <person name="Uzan E."/>
            <person name="Piumi F."/>
            <person name="Kues U."/>
            <person name="Ram A.F.J."/>
            <person name="Murat C."/>
            <person name="Haon M."/>
            <person name="Benoit I."/>
            <person name="Arfi Y."/>
            <person name="Chevret D."/>
            <person name="Drula E."/>
            <person name="Kwon M.J."/>
            <person name="Gouret P."/>
            <person name="Lesage-Meessen L."/>
            <person name="Lombard V."/>
            <person name="Mariette J."/>
            <person name="Noirot C."/>
            <person name="Park J."/>
            <person name="Patyshakuliyeva A."/>
            <person name="Wieneger R.A.B."/>
            <person name="Wosten H.A.B."/>
            <person name="Martin F."/>
            <person name="Coutinho P.M."/>
            <person name="de Vries R."/>
            <person name="Martinez A.T."/>
            <person name="Klopp C."/>
            <person name="Pontarotti P."/>
            <person name="Henrissat B."/>
            <person name="Record E."/>
        </authorList>
    </citation>
    <scope>NUCLEOTIDE SEQUENCE [LARGE SCALE GENOMIC DNA]</scope>
    <source>
        <strain evidence="9">BRFM137</strain>
    </source>
</reference>
<dbReference type="FunFam" id="3.40.630.10:FF:000027">
    <property type="entry name" value="N-fatty-acyl-amino acid synthase/hydrolase PM20D1"/>
    <property type="match status" value="1"/>
</dbReference>
<feature type="active site" evidence="6">
    <location>
        <position position="191"/>
    </location>
</feature>
<name>A0A060SGG1_PYCCI</name>